<dbReference type="GO" id="GO:0016682">
    <property type="term" value="F:oxidoreductase activity, acting on diphenols and related substances as donors, oxygen as acceptor"/>
    <property type="evidence" value="ECO:0007669"/>
    <property type="project" value="TreeGrafter"/>
</dbReference>
<organism evidence="8 9">
    <name type="scientific">Salinarimonas soli</name>
    <dbReference type="NCBI Taxonomy" id="1638099"/>
    <lineage>
        <taxon>Bacteria</taxon>
        <taxon>Pseudomonadati</taxon>
        <taxon>Pseudomonadota</taxon>
        <taxon>Alphaproteobacteria</taxon>
        <taxon>Hyphomicrobiales</taxon>
        <taxon>Salinarimonadaceae</taxon>
        <taxon>Salinarimonas</taxon>
    </lineage>
</organism>
<evidence type="ECO:0000256" key="4">
    <source>
        <dbReference type="ARBA" id="ARBA00022692"/>
    </source>
</evidence>
<feature type="transmembrane region" description="Helical" evidence="7">
    <location>
        <begin position="256"/>
        <end position="275"/>
    </location>
</feature>
<dbReference type="Pfam" id="PF02322">
    <property type="entry name" value="Cyt_bd_oxida_II"/>
    <property type="match status" value="1"/>
</dbReference>
<protein>
    <submittedName>
        <fullName evidence="8">Cytochrome d ubiquinol oxidase subunit II</fullName>
    </submittedName>
</protein>
<keyword evidence="5 7" id="KW-1133">Transmembrane helix</keyword>
<evidence type="ECO:0000256" key="7">
    <source>
        <dbReference type="SAM" id="Phobius"/>
    </source>
</evidence>
<dbReference type="AlphaFoldDB" id="A0A5B2VEI7"/>
<keyword evidence="6 7" id="KW-0472">Membrane</keyword>
<dbReference type="GO" id="GO:0005886">
    <property type="term" value="C:plasma membrane"/>
    <property type="evidence" value="ECO:0007669"/>
    <property type="project" value="UniProtKB-SubCell"/>
</dbReference>
<feature type="transmembrane region" description="Helical" evidence="7">
    <location>
        <begin position="295"/>
        <end position="315"/>
    </location>
</feature>
<dbReference type="GO" id="GO:0070069">
    <property type="term" value="C:cytochrome complex"/>
    <property type="evidence" value="ECO:0007669"/>
    <property type="project" value="TreeGrafter"/>
</dbReference>
<evidence type="ECO:0000313" key="8">
    <source>
        <dbReference type="EMBL" id="KAA2236587.1"/>
    </source>
</evidence>
<dbReference type="GO" id="GO:0009055">
    <property type="term" value="F:electron transfer activity"/>
    <property type="evidence" value="ECO:0007669"/>
    <property type="project" value="TreeGrafter"/>
</dbReference>
<feature type="transmembrane region" description="Helical" evidence="7">
    <location>
        <begin position="114"/>
        <end position="136"/>
    </location>
</feature>
<evidence type="ECO:0000256" key="5">
    <source>
        <dbReference type="ARBA" id="ARBA00022989"/>
    </source>
</evidence>
<evidence type="ECO:0000256" key="6">
    <source>
        <dbReference type="ARBA" id="ARBA00023136"/>
    </source>
</evidence>
<dbReference type="InterPro" id="IPR003317">
    <property type="entry name" value="Cyt-d_oxidase_su2"/>
</dbReference>
<keyword evidence="3" id="KW-1003">Cell membrane</keyword>
<feature type="transmembrane region" description="Helical" evidence="7">
    <location>
        <begin position="156"/>
        <end position="178"/>
    </location>
</feature>
<feature type="transmembrane region" description="Helical" evidence="7">
    <location>
        <begin position="6"/>
        <end position="35"/>
    </location>
</feature>
<feature type="transmembrane region" description="Helical" evidence="7">
    <location>
        <begin position="190"/>
        <end position="209"/>
    </location>
</feature>
<dbReference type="PANTHER" id="PTHR43141">
    <property type="entry name" value="CYTOCHROME BD2 SUBUNIT II"/>
    <property type="match status" value="1"/>
</dbReference>
<keyword evidence="9" id="KW-1185">Reference proteome</keyword>
<gene>
    <name evidence="8" type="ORF">F0L46_14030</name>
</gene>
<keyword evidence="4 7" id="KW-0812">Transmembrane</keyword>
<dbReference type="OrthoDB" id="9776710at2"/>
<evidence type="ECO:0000256" key="2">
    <source>
        <dbReference type="ARBA" id="ARBA00007543"/>
    </source>
</evidence>
<dbReference type="PANTHER" id="PTHR43141:SF4">
    <property type="entry name" value="CYTOCHROME BD2 SUBUNIT II"/>
    <property type="match status" value="1"/>
</dbReference>
<reference evidence="8 9" key="2">
    <citation type="submission" date="2019-09" db="EMBL/GenBank/DDBJ databases">
        <authorList>
            <person name="Jin C."/>
        </authorList>
    </citation>
    <scope>NUCLEOTIDE SEQUENCE [LARGE SCALE GENOMIC DNA]</scope>
    <source>
        <strain evidence="8 9">BN140002</strain>
    </source>
</reference>
<feature type="transmembrane region" description="Helical" evidence="7">
    <location>
        <begin position="82"/>
        <end position="102"/>
    </location>
</feature>
<evidence type="ECO:0000256" key="1">
    <source>
        <dbReference type="ARBA" id="ARBA00004651"/>
    </source>
</evidence>
<proteinExistence type="inferred from homology"/>
<dbReference type="Proteomes" id="UP000323142">
    <property type="component" value="Unassembled WGS sequence"/>
</dbReference>
<name>A0A5B2VEI7_9HYPH</name>
<dbReference type="RefSeq" id="WP_149818553.1">
    <property type="nucleotide sequence ID" value="NZ_VUOA01000025.1"/>
</dbReference>
<evidence type="ECO:0000256" key="3">
    <source>
        <dbReference type="ARBA" id="ARBA00022475"/>
    </source>
</evidence>
<feature type="transmembrane region" description="Helical" evidence="7">
    <location>
        <begin position="221"/>
        <end position="244"/>
    </location>
</feature>
<dbReference type="GO" id="GO:0019646">
    <property type="term" value="P:aerobic electron transport chain"/>
    <property type="evidence" value="ECO:0007669"/>
    <property type="project" value="TreeGrafter"/>
</dbReference>
<accession>A0A5B2VEI7</accession>
<comment type="similarity">
    <text evidence="2">Belongs to the cytochrome ubiquinol oxidase subunit 2 family.</text>
</comment>
<reference evidence="8 9" key="1">
    <citation type="submission" date="2019-09" db="EMBL/GenBank/DDBJ databases">
        <title>Salinarimonas rosea gen. nov., sp. nov., a new member of the a-2 subgroup of the Proteobacteria.</title>
        <authorList>
            <person name="Liu J."/>
        </authorList>
    </citation>
    <scope>NUCLEOTIDE SEQUENCE [LARGE SCALE GENOMIC DNA]</scope>
    <source>
        <strain evidence="8 9">BN140002</strain>
    </source>
</reference>
<comment type="subcellular location">
    <subcellularLocation>
        <location evidence="1">Cell membrane</location>
        <topology evidence="1">Multi-pass membrane protein</topology>
    </subcellularLocation>
</comment>
<evidence type="ECO:0000313" key="9">
    <source>
        <dbReference type="Proteomes" id="UP000323142"/>
    </source>
</evidence>
<sequence>MDLPLAFAALAALVIVFYVLLDGFDLGIGILFLAAPRDRDRDLMMESVEPVWDGNETWLVMGGTLLFAAFPAAYYILLPAFYLPVMMMLFGLVARGVAFGFRGHATRLQVLWDWAFSGGSVLAVLGQGFVLGGFIGGVPVADGMFAGGTFGSFTPLGALCGLGLLGGYALLGAGWIIWRTDGPTQAFARGAARGAIVVVAVMMALVSAWTATIPEVRDRWFAWPNVALLAPVPLVTAAVVVAVWRAVPGPDETRPFLLGIGLFLLGFLGLIVSLWPFVVPRSVTVWDGAADPQTLAFIGVGLVLVLPVVVTYQAYAYRVFRGKVGAHPEG</sequence>
<dbReference type="EMBL" id="VUOA01000025">
    <property type="protein sequence ID" value="KAA2236587.1"/>
    <property type="molecule type" value="Genomic_DNA"/>
</dbReference>
<comment type="caution">
    <text evidence="8">The sequence shown here is derived from an EMBL/GenBank/DDBJ whole genome shotgun (WGS) entry which is preliminary data.</text>
</comment>